<dbReference type="AlphaFoldDB" id="A0AAD8LEK3"/>
<organism evidence="2 3">
    <name type="scientific">Tagetes erecta</name>
    <name type="common">African marigold</name>
    <dbReference type="NCBI Taxonomy" id="13708"/>
    <lineage>
        <taxon>Eukaryota</taxon>
        <taxon>Viridiplantae</taxon>
        <taxon>Streptophyta</taxon>
        <taxon>Embryophyta</taxon>
        <taxon>Tracheophyta</taxon>
        <taxon>Spermatophyta</taxon>
        <taxon>Magnoliopsida</taxon>
        <taxon>eudicotyledons</taxon>
        <taxon>Gunneridae</taxon>
        <taxon>Pentapetalae</taxon>
        <taxon>asterids</taxon>
        <taxon>campanulids</taxon>
        <taxon>Asterales</taxon>
        <taxon>Asteraceae</taxon>
        <taxon>Asteroideae</taxon>
        <taxon>Heliantheae alliance</taxon>
        <taxon>Tageteae</taxon>
        <taxon>Tagetes</taxon>
    </lineage>
</organism>
<feature type="transmembrane region" description="Helical" evidence="1">
    <location>
        <begin position="69"/>
        <end position="90"/>
    </location>
</feature>
<keyword evidence="1" id="KW-1133">Transmembrane helix</keyword>
<evidence type="ECO:0000313" key="2">
    <source>
        <dbReference type="EMBL" id="KAK1438158.1"/>
    </source>
</evidence>
<protein>
    <submittedName>
        <fullName evidence="2">Uncharacterized protein</fullName>
    </submittedName>
</protein>
<keyword evidence="3" id="KW-1185">Reference proteome</keyword>
<feature type="transmembrane region" description="Helical" evidence="1">
    <location>
        <begin position="102"/>
        <end position="122"/>
    </location>
</feature>
<evidence type="ECO:0000256" key="1">
    <source>
        <dbReference type="SAM" id="Phobius"/>
    </source>
</evidence>
<dbReference type="PANTHER" id="PTHR31963:SF26">
    <property type="match status" value="1"/>
</dbReference>
<feature type="transmembrane region" description="Helical" evidence="1">
    <location>
        <begin position="195"/>
        <end position="220"/>
    </location>
</feature>
<feature type="transmembrane region" description="Helical" evidence="1">
    <location>
        <begin position="299"/>
        <end position="318"/>
    </location>
</feature>
<dbReference type="InterPro" id="IPR021924">
    <property type="entry name" value="DUF3537"/>
</dbReference>
<name>A0AAD8LEK3_TARER</name>
<reference evidence="2" key="1">
    <citation type="journal article" date="2023" name="bioRxiv">
        <title>Improved chromosome-level genome assembly for marigold (Tagetes erecta).</title>
        <authorList>
            <person name="Jiang F."/>
            <person name="Yuan L."/>
            <person name="Wang S."/>
            <person name="Wang H."/>
            <person name="Xu D."/>
            <person name="Wang A."/>
            <person name="Fan W."/>
        </authorList>
    </citation>
    <scope>NUCLEOTIDE SEQUENCE</scope>
    <source>
        <strain evidence="2">WSJ</strain>
        <tissue evidence="2">Leaf</tissue>
    </source>
</reference>
<dbReference type="PANTHER" id="PTHR31963">
    <property type="entry name" value="RAS GUANINE NUCLEOTIDE EXCHANGE FACTOR K"/>
    <property type="match status" value="1"/>
</dbReference>
<keyword evidence="1" id="KW-0812">Transmembrane</keyword>
<gene>
    <name evidence="2" type="ORF">QVD17_03961</name>
</gene>
<feature type="transmembrane region" description="Helical" evidence="1">
    <location>
        <begin position="262"/>
        <end position="284"/>
    </location>
</feature>
<dbReference type="Pfam" id="PF12056">
    <property type="entry name" value="DUF3537"/>
    <property type="match status" value="1"/>
</dbReference>
<keyword evidence="1" id="KW-0472">Membrane</keyword>
<comment type="caution">
    <text evidence="2">The sequence shown here is derived from an EMBL/GenBank/DDBJ whole genome shotgun (WGS) entry which is preliminary data.</text>
</comment>
<proteinExistence type="predicted"/>
<evidence type="ECO:0000313" key="3">
    <source>
        <dbReference type="Proteomes" id="UP001229421"/>
    </source>
</evidence>
<sequence length="441" mass="49990">MSQHSTTEIQQESKTPLLSINPDQTQNLNQDIQEQVEQEGTDLHKSIQRFESCLILLGFDQSSVLRFGISWITFLVIGIAIPVIVVLVSTNCSTCGLYEIEGFELVIVVSHASLAAVALLCLSHNLRKYGIRKFLFVDQYSGHVERFSKEYIHKISGSKRLFVFWVLPCLILKIALESIRIMYMHQESWWQSFSILVALSFSWAYVNFIYLASCLVFHLVCNLQIIHFDDYGRLLEAETDVLVFIEEHARLRHDLSKISHRFRIYLLLVFAVVTSSQFAMLFQITEFSNKVTFINGSDFAVSSIAQVVGLILCLNAAAKISHRAQGIAAIATRWHALASCGPDDVSRMRLSNRLVSDGSSESDLEAMNYIPLPTNTQLASYLSSYHRRQAFVLYLQNNPGGITLYGWTVDRSLINTIFFIELSLVLFVLGRTTVFTYESLP</sequence>
<dbReference type="Proteomes" id="UP001229421">
    <property type="component" value="Unassembled WGS sequence"/>
</dbReference>
<feature type="transmembrane region" description="Helical" evidence="1">
    <location>
        <begin position="161"/>
        <end position="183"/>
    </location>
</feature>
<dbReference type="EMBL" id="JAUHHV010000001">
    <property type="protein sequence ID" value="KAK1438158.1"/>
    <property type="molecule type" value="Genomic_DNA"/>
</dbReference>
<accession>A0AAD8LEK3</accession>
<feature type="transmembrane region" description="Helical" evidence="1">
    <location>
        <begin position="417"/>
        <end position="437"/>
    </location>
</feature>